<name>A0AA88XY03_PINIB</name>
<dbReference type="GO" id="GO:0046872">
    <property type="term" value="F:metal ion binding"/>
    <property type="evidence" value="ECO:0007669"/>
    <property type="project" value="UniProtKB-KW"/>
</dbReference>
<dbReference type="EMBL" id="VSWD01000008">
    <property type="protein sequence ID" value="KAK3094627.1"/>
    <property type="molecule type" value="Genomic_DNA"/>
</dbReference>
<dbReference type="GO" id="GO:0051537">
    <property type="term" value="F:2 iron, 2 sulfur cluster binding"/>
    <property type="evidence" value="ECO:0007669"/>
    <property type="project" value="UniProtKB-KW"/>
</dbReference>
<dbReference type="InterPro" id="IPR036922">
    <property type="entry name" value="Rieske_2Fe-2S_sf"/>
</dbReference>
<evidence type="ECO:0000256" key="1">
    <source>
        <dbReference type="ARBA" id="ARBA00022714"/>
    </source>
</evidence>
<feature type="domain" description="Rieske" evidence="5">
    <location>
        <begin position="4"/>
        <end position="104"/>
    </location>
</feature>
<keyword evidence="2" id="KW-0479">Metal-binding</keyword>
<evidence type="ECO:0000256" key="3">
    <source>
        <dbReference type="ARBA" id="ARBA00023004"/>
    </source>
</evidence>
<accession>A0AA88XY03</accession>
<dbReference type="CDD" id="cd03467">
    <property type="entry name" value="Rieske"/>
    <property type="match status" value="1"/>
</dbReference>
<keyword evidence="1" id="KW-0001">2Fe-2S</keyword>
<dbReference type="InterPro" id="IPR017941">
    <property type="entry name" value="Rieske_2Fe-2S"/>
</dbReference>
<proteinExistence type="predicted"/>
<sequence length="129" mass="14898">MAEWRMVGEVSVLQQKKCHHVYSQRHRTNDLVMFYKGEKFYAMGAWCSHMGGPLFKGDIEDYKGRCHVICPWHGYMFDLETGKNEIGIEQEVFEVKSEDGKVYILHQDQLSLTPFDVKEDTAGSTSENS</sequence>
<dbReference type="Pfam" id="PF22543">
    <property type="entry name" value="Rieske_4"/>
    <property type="match status" value="1"/>
</dbReference>
<evidence type="ECO:0000313" key="6">
    <source>
        <dbReference type="EMBL" id="KAK3094627.1"/>
    </source>
</evidence>
<keyword evidence="3" id="KW-0408">Iron</keyword>
<dbReference type="PANTHER" id="PTHR21496">
    <property type="entry name" value="FERREDOXIN-RELATED"/>
    <property type="match status" value="1"/>
</dbReference>
<keyword evidence="7" id="KW-1185">Reference proteome</keyword>
<dbReference type="SUPFAM" id="SSF50022">
    <property type="entry name" value="ISP domain"/>
    <property type="match status" value="1"/>
</dbReference>
<reference evidence="6" key="1">
    <citation type="submission" date="2019-08" db="EMBL/GenBank/DDBJ databases">
        <title>The improved chromosome-level genome for the pearl oyster Pinctada fucata martensii using PacBio sequencing and Hi-C.</title>
        <authorList>
            <person name="Zheng Z."/>
        </authorList>
    </citation>
    <scope>NUCLEOTIDE SEQUENCE</scope>
    <source>
        <strain evidence="6">ZZ-2019</strain>
        <tissue evidence="6">Adductor muscle</tissue>
    </source>
</reference>
<dbReference type="Proteomes" id="UP001186944">
    <property type="component" value="Unassembled WGS sequence"/>
</dbReference>
<comment type="caution">
    <text evidence="6">The sequence shown here is derived from an EMBL/GenBank/DDBJ whole genome shotgun (WGS) entry which is preliminary data.</text>
</comment>
<evidence type="ECO:0000313" key="7">
    <source>
        <dbReference type="Proteomes" id="UP001186944"/>
    </source>
</evidence>
<dbReference type="PROSITE" id="PS51296">
    <property type="entry name" value="RIESKE"/>
    <property type="match status" value="1"/>
</dbReference>
<protein>
    <recommendedName>
        <fullName evidence="5">Rieske domain-containing protein</fullName>
    </recommendedName>
</protein>
<keyword evidence="4" id="KW-0411">Iron-sulfur</keyword>
<evidence type="ECO:0000259" key="5">
    <source>
        <dbReference type="PROSITE" id="PS51296"/>
    </source>
</evidence>
<dbReference type="InterPro" id="IPR054716">
    <property type="entry name" value="Sol_Rieske_ferrdox_dom"/>
</dbReference>
<gene>
    <name evidence="6" type="ORF">FSP39_004196</name>
</gene>
<dbReference type="AlphaFoldDB" id="A0AA88XY03"/>
<evidence type="ECO:0000256" key="4">
    <source>
        <dbReference type="ARBA" id="ARBA00023014"/>
    </source>
</evidence>
<dbReference type="PANTHER" id="PTHR21496:SF19">
    <property type="entry name" value="SI:CH211-212D10.2"/>
    <property type="match status" value="1"/>
</dbReference>
<dbReference type="Gene3D" id="2.102.10.10">
    <property type="entry name" value="Rieske [2Fe-2S] iron-sulphur domain"/>
    <property type="match status" value="1"/>
</dbReference>
<organism evidence="6 7">
    <name type="scientific">Pinctada imbricata</name>
    <name type="common">Atlantic pearl-oyster</name>
    <name type="synonym">Pinctada martensii</name>
    <dbReference type="NCBI Taxonomy" id="66713"/>
    <lineage>
        <taxon>Eukaryota</taxon>
        <taxon>Metazoa</taxon>
        <taxon>Spiralia</taxon>
        <taxon>Lophotrochozoa</taxon>
        <taxon>Mollusca</taxon>
        <taxon>Bivalvia</taxon>
        <taxon>Autobranchia</taxon>
        <taxon>Pteriomorphia</taxon>
        <taxon>Pterioida</taxon>
        <taxon>Pterioidea</taxon>
        <taxon>Pteriidae</taxon>
        <taxon>Pinctada</taxon>
    </lineage>
</organism>
<evidence type="ECO:0000256" key="2">
    <source>
        <dbReference type="ARBA" id="ARBA00022723"/>
    </source>
</evidence>